<dbReference type="InterPro" id="IPR036116">
    <property type="entry name" value="FN3_sf"/>
</dbReference>
<keyword evidence="1" id="KW-0472">Membrane</keyword>
<protein>
    <submittedName>
        <fullName evidence="3">T9SS type A sorting domain-containing protein</fullName>
    </submittedName>
</protein>
<dbReference type="CDD" id="cd00063">
    <property type="entry name" value="FN3"/>
    <property type="match status" value="1"/>
</dbReference>
<sequence length="686" mass="77633">MFLLPERLFTKITAPRLTQFVMIKTILSFCFIFVSFITVPGFTQKINFVSFDKLPADKQLFARDKNNEGEINISGKVEATGYAYVSVVKYRNKVRTGYQKSNIQYTGSAAPFQFSTKIKSELAEYAFEFYACKSATDSVRIVRRDDVVAGDFYIIYGQSNAVAWEVDYTYRNEYCRSFGSFQGGATTWGLSNELTPRVGIFGIEFQKRISEKYGFPTCVINGATAGSSLQTLLNRIENNHADTSTPYGTLLNYAQQTGLLPNIKGIYYWQGENEAAGDNPLSWAPLFKTMVDQWKEDYPNVEKIYVFQLPLFGGGGYDDRIGQFRESQRTLDRLYPIIQPYAALGAPGWNGFHYGLEGYLKLGQDLADMAGFYHYGKKEKITSPSVQKIFYSSPKSDEITMVFEDYQQMVYPNDTINNNIEGSLEPVSTYSVKDFFYLNGEWQKLKSGRAEANKIIVELKTVGKDTLIKYLPSKYHYSGLLTAPWVYIGPFLRNSKGFRAFAFHHTKIFPYTNLGTLKLEGKDEQKSLTLSWNALPNVKGYILERVNKKDSLPSHEVMYLLASQTEYTDATAKKGVEYTYSIRAYTDQSESAISSLILTKLSEDVQPEIMVTAFPNPATELVNITSTASGIVKIDVYTVTGKKIKSETYTSQDWVTVRAEDLSRGQYVFKVYTEDGLVTSKLILLM</sequence>
<dbReference type="GO" id="GO:0016788">
    <property type="term" value="F:hydrolase activity, acting on ester bonds"/>
    <property type="evidence" value="ECO:0007669"/>
    <property type="project" value="UniProtKB-ARBA"/>
</dbReference>
<keyword evidence="4" id="KW-1185">Reference proteome</keyword>
<feature type="transmembrane region" description="Helical" evidence="1">
    <location>
        <begin position="21"/>
        <end position="42"/>
    </location>
</feature>
<dbReference type="OrthoDB" id="926075at2"/>
<keyword evidence="1" id="KW-1133">Transmembrane helix</keyword>
<evidence type="ECO:0000313" key="4">
    <source>
        <dbReference type="Proteomes" id="UP000294850"/>
    </source>
</evidence>
<dbReference type="SUPFAM" id="SSF49265">
    <property type="entry name" value="Fibronectin type III"/>
    <property type="match status" value="1"/>
</dbReference>
<dbReference type="InterPro" id="IPR036514">
    <property type="entry name" value="SGNH_hydro_sf"/>
</dbReference>
<organism evidence="3 4">
    <name type="scientific">Dyadobacter psychrotolerans</name>
    <dbReference type="NCBI Taxonomy" id="2541721"/>
    <lineage>
        <taxon>Bacteria</taxon>
        <taxon>Pseudomonadati</taxon>
        <taxon>Bacteroidota</taxon>
        <taxon>Cytophagia</taxon>
        <taxon>Cytophagales</taxon>
        <taxon>Spirosomataceae</taxon>
        <taxon>Dyadobacter</taxon>
    </lineage>
</organism>
<proteinExistence type="predicted"/>
<dbReference type="NCBIfam" id="TIGR04183">
    <property type="entry name" value="Por_Secre_tail"/>
    <property type="match status" value="1"/>
</dbReference>
<dbReference type="Proteomes" id="UP000294850">
    <property type="component" value="Unassembled WGS sequence"/>
</dbReference>
<gene>
    <name evidence="3" type="ORF">E0F88_29015</name>
</gene>
<dbReference type="InterPro" id="IPR026444">
    <property type="entry name" value="Secre_tail"/>
</dbReference>
<comment type="caution">
    <text evidence="3">The sequence shown here is derived from an EMBL/GenBank/DDBJ whole genome shotgun (WGS) entry which is preliminary data.</text>
</comment>
<name>A0A4R5DDP4_9BACT</name>
<keyword evidence="1" id="KW-0812">Transmembrane</keyword>
<evidence type="ECO:0000259" key="2">
    <source>
        <dbReference type="PROSITE" id="PS50853"/>
    </source>
</evidence>
<dbReference type="InterPro" id="IPR013783">
    <property type="entry name" value="Ig-like_fold"/>
</dbReference>
<dbReference type="AlphaFoldDB" id="A0A4R5DDP4"/>
<evidence type="ECO:0000256" key="1">
    <source>
        <dbReference type="SAM" id="Phobius"/>
    </source>
</evidence>
<dbReference type="EMBL" id="SMFL01000017">
    <property type="protein sequence ID" value="TDE09971.1"/>
    <property type="molecule type" value="Genomic_DNA"/>
</dbReference>
<dbReference type="Gene3D" id="3.40.50.1110">
    <property type="entry name" value="SGNH hydrolase"/>
    <property type="match status" value="1"/>
</dbReference>
<feature type="domain" description="Fibronectin type-III" evidence="2">
    <location>
        <begin position="510"/>
        <end position="604"/>
    </location>
</feature>
<dbReference type="SUPFAM" id="SSF52266">
    <property type="entry name" value="SGNH hydrolase"/>
    <property type="match status" value="1"/>
</dbReference>
<reference evidence="3 4" key="1">
    <citation type="submission" date="2019-03" db="EMBL/GenBank/DDBJ databases">
        <title>Dyadobacter AR-3-6 sp. nov., isolated from arctic soil.</title>
        <authorList>
            <person name="Chaudhary D.K."/>
        </authorList>
    </citation>
    <scope>NUCLEOTIDE SEQUENCE [LARGE SCALE GENOMIC DNA]</scope>
    <source>
        <strain evidence="3 4">AR-3-6</strain>
    </source>
</reference>
<dbReference type="Gene3D" id="2.60.40.10">
    <property type="entry name" value="Immunoglobulins"/>
    <property type="match status" value="1"/>
</dbReference>
<evidence type="ECO:0000313" key="3">
    <source>
        <dbReference type="EMBL" id="TDE09971.1"/>
    </source>
</evidence>
<dbReference type="Pfam" id="PF18962">
    <property type="entry name" value="Por_Secre_tail"/>
    <property type="match status" value="1"/>
</dbReference>
<dbReference type="PROSITE" id="PS50853">
    <property type="entry name" value="FN3"/>
    <property type="match status" value="1"/>
</dbReference>
<dbReference type="InterPro" id="IPR003961">
    <property type="entry name" value="FN3_dom"/>
</dbReference>
<accession>A0A4R5DDP4</accession>